<dbReference type="EMBL" id="BKZW01000002">
    <property type="protein sequence ID" value="GER90052.1"/>
    <property type="molecule type" value="Genomic_DNA"/>
</dbReference>
<dbReference type="AlphaFoldDB" id="A0A5J4KSF5"/>
<evidence type="ECO:0008006" key="9">
    <source>
        <dbReference type="Google" id="ProtNLM"/>
    </source>
</evidence>
<comment type="subcellular location">
    <subcellularLocation>
        <location evidence="1">Cell membrane</location>
        <topology evidence="1">Multi-pass membrane protein</topology>
    </subcellularLocation>
</comment>
<sequence length="188" mass="20161">MVVGTAARSLTGAPPLWYQSDDRGITLISIVLGQHLHASAVELGLLFFFSGIAGVLGSLAAPLLHRHLSFFVIGISALWTQALLMPLLILAPNLLMVGTILALIFFLFPIFDVLQRSQRMALIPDALQGRINSVYRLIVFSSNPISMALTGLLLQNFGTTPVVLIIAGGLALIALSATLNPHIRRADD</sequence>
<accession>A0A5J4KSF5</accession>
<protein>
    <recommendedName>
        <fullName evidence="9">Major facilitator superfamily (MFS) profile domain-containing protein</fullName>
    </recommendedName>
</protein>
<comment type="caution">
    <text evidence="7">The sequence shown here is derived from an EMBL/GenBank/DDBJ whole genome shotgun (WGS) entry which is preliminary data.</text>
</comment>
<keyword evidence="5 6" id="KW-0472">Membrane</keyword>
<evidence type="ECO:0000313" key="7">
    <source>
        <dbReference type="EMBL" id="GER90052.1"/>
    </source>
</evidence>
<dbReference type="PANTHER" id="PTHR23513">
    <property type="entry name" value="INTEGRAL MEMBRANE EFFLUX PROTEIN-RELATED"/>
    <property type="match status" value="1"/>
</dbReference>
<evidence type="ECO:0000256" key="5">
    <source>
        <dbReference type="ARBA" id="ARBA00023136"/>
    </source>
</evidence>
<feature type="transmembrane region" description="Helical" evidence="6">
    <location>
        <begin position="68"/>
        <end position="89"/>
    </location>
</feature>
<dbReference type="InterPro" id="IPR036259">
    <property type="entry name" value="MFS_trans_sf"/>
</dbReference>
<proteinExistence type="predicted"/>
<keyword evidence="3 6" id="KW-0812">Transmembrane</keyword>
<name>A0A5J4KSF5_9CHLR</name>
<keyword evidence="8" id="KW-1185">Reference proteome</keyword>
<dbReference type="PANTHER" id="PTHR23513:SF6">
    <property type="entry name" value="MAJOR FACILITATOR SUPERFAMILY ASSOCIATED DOMAIN-CONTAINING PROTEIN"/>
    <property type="match status" value="1"/>
</dbReference>
<evidence type="ECO:0000256" key="4">
    <source>
        <dbReference type="ARBA" id="ARBA00022989"/>
    </source>
</evidence>
<feature type="transmembrane region" description="Helical" evidence="6">
    <location>
        <begin position="43"/>
        <end position="61"/>
    </location>
</feature>
<feature type="transmembrane region" description="Helical" evidence="6">
    <location>
        <begin position="160"/>
        <end position="179"/>
    </location>
</feature>
<dbReference type="Gene3D" id="1.20.1250.20">
    <property type="entry name" value="MFS general substrate transporter like domains"/>
    <property type="match status" value="1"/>
</dbReference>
<evidence type="ECO:0000313" key="8">
    <source>
        <dbReference type="Proteomes" id="UP000326912"/>
    </source>
</evidence>
<evidence type="ECO:0000256" key="6">
    <source>
        <dbReference type="SAM" id="Phobius"/>
    </source>
</evidence>
<feature type="transmembrane region" description="Helical" evidence="6">
    <location>
        <begin position="95"/>
        <end position="114"/>
    </location>
</feature>
<gene>
    <name evidence="7" type="ORF">KDW_42140</name>
</gene>
<keyword evidence="2" id="KW-1003">Cell membrane</keyword>
<dbReference type="GO" id="GO:0005886">
    <property type="term" value="C:plasma membrane"/>
    <property type="evidence" value="ECO:0007669"/>
    <property type="project" value="UniProtKB-SubCell"/>
</dbReference>
<evidence type="ECO:0000256" key="1">
    <source>
        <dbReference type="ARBA" id="ARBA00004651"/>
    </source>
</evidence>
<feature type="transmembrane region" description="Helical" evidence="6">
    <location>
        <begin position="134"/>
        <end position="154"/>
    </location>
</feature>
<dbReference type="SUPFAM" id="SSF103473">
    <property type="entry name" value="MFS general substrate transporter"/>
    <property type="match status" value="1"/>
</dbReference>
<reference evidence="7 8" key="1">
    <citation type="submission" date="2019-10" db="EMBL/GenBank/DDBJ databases">
        <title>Dictyobacter vulcani sp. nov., within the class Ktedonobacteria, isolated from soil of volcanic Mt. Zao.</title>
        <authorList>
            <person name="Zheng Y."/>
            <person name="Wang C.M."/>
            <person name="Sakai Y."/>
            <person name="Abe K."/>
            <person name="Yokota A."/>
            <person name="Yabe S."/>
        </authorList>
    </citation>
    <scope>NUCLEOTIDE SEQUENCE [LARGE SCALE GENOMIC DNA]</scope>
    <source>
        <strain evidence="7 8">W12</strain>
    </source>
</reference>
<evidence type="ECO:0000256" key="2">
    <source>
        <dbReference type="ARBA" id="ARBA00022475"/>
    </source>
</evidence>
<organism evidence="7 8">
    <name type="scientific">Dictyobacter vulcani</name>
    <dbReference type="NCBI Taxonomy" id="2607529"/>
    <lineage>
        <taxon>Bacteria</taxon>
        <taxon>Bacillati</taxon>
        <taxon>Chloroflexota</taxon>
        <taxon>Ktedonobacteria</taxon>
        <taxon>Ktedonobacterales</taxon>
        <taxon>Dictyobacteraceae</taxon>
        <taxon>Dictyobacter</taxon>
    </lineage>
</organism>
<keyword evidence="4 6" id="KW-1133">Transmembrane helix</keyword>
<evidence type="ECO:0000256" key="3">
    <source>
        <dbReference type="ARBA" id="ARBA00022692"/>
    </source>
</evidence>
<dbReference type="Proteomes" id="UP000326912">
    <property type="component" value="Unassembled WGS sequence"/>
</dbReference>